<dbReference type="Proteomes" id="UP000460435">
    <property type="component" value="Unassembled WGS sequence"/>
</dbReference>
<keyword evidence="3" id="KW-0804">Transcription</keyword>
<dbReference type="PROSITE" id="PS00041">
    <property type="entry name" value="HTH_ARAC_FAMILY_1"/>
    <property type="match status" value="1"/>
</dbReference>
<dbReference type="SMART" id="SM00871">
    <property type="entry name" value="AraC_E_bind"/>
    <property type="match status" value="1"/>
</dbReference>
<reference evidence="5 6" key="1">
    <citation type="submission" date="2019-11" db="EMBL/GenBank/DDBJ databases">
        <authorList>
            <person name="Li X.-J."/>
            <person name="Feng X.-M."/>
        </authorList>
    </citation>
    <scope>NUCLEOTIDE SEQUENCE [LARGE SCALE GENOMIC DNA]</scope>
    <source>
        <strain evidence="5 6">XMNu-373</strain>
    </source>
</reference>
<gene>
    <name evidence="5" type="ORF">F7O44_22985</name>
</gene>
<dbReference type="GO" id="GO:0003700">
    <property type="term" value="F:DNA-binding transcription factor activity"/>
    <property type="evidence" value="ECO:0007669"/>
    <property type="project" value="InterPro"/>
</dbReference>
<dbReference type="Gene3D" id="1.10.10.60">
    <property type="entry name" value="Homeodomain-like"/>
    <property type="match status" value="1"/>
</dbReference>
<dbReference type="InterPro" id="IPR020449">
    <property type="entry name" value="Tscrpt_reg_AraC-type_HTH"/>
</dbReference>
<dbReference type="InterPro" id="IPR050908">
    <property type="entry name" value="SmbC-like"/>
</dbReference>
<dbReference type="Pfam" id="PF06445">
    <property type="entry name" value="GyrI-like"/>
    <property type="match status" value="1"/>
</dbReference>
<dbReference type="InterPro" id="IPR011256">
    <property type="entry name" value="Reg_factor_effector_dom_sf"/>
</dbReference>
<evidence type="ECO:0000313" key="6">
    <source>
        <dbReference type="Proteomes" id="UP000460435"/>
    </source>
</evidence>
<dbReference type="Pfam" id="PF12833">
    <property type="entry name" value="HTH_18"/>
    <property type="match status" value="1"/>
</dbReference>
<dbReference type="InterPro" id="IPR018060">
    <property type="entry name" value="HTH_AraC"/>
</dbReference>
<dbReference type="InterPro" id="IPR018062">
    <property type="entry name" value="HTH_AraC-typ_CS"/>
</dbReference>
<dbReference type="PROSITE" id="PS01124">
    <property type="entry name" value="HTH_ARAC_FAMILY_2"/>
    <property type="match status" value="1"/>
</dbReference>
<dbReference type="RefSeq" id="WP_162452655.1">
    <property type="nucleotide sequence ID" value="NZ_WLZY01000009.1"/>
</dbReference>
<dbReference type="PANTHER" id="PTHR40055:SF1">
    <property type="entry name" value="TRANSCRIPTIONAL REGULATOR YGIV-RELATED"/>
    <property type="match status" value="1"/>
</dbReference>
<dbReference type="InterPro" id="IPR010499">
    <property type="entry name" value="AraC_E-bd"/>
</dbReference>
<organism evidence="5 6">
    <name type="scientific">Phytoactinopolyspora mesophila</name>
    <dbReference type="NCBI Taxonomy" id="2650750"/>
    <lineage>
        <taxon>Bacteria</taxon>
        <taxon>Bacillati</taxon>
        <taxon>Actinomycetota</taxon>
        <taxon>Actinomycetes</taxon>
        <taxon>Jiangellales</taxon>
        <taxon>Jiangellaceae</taxon>
        <taxon>Phytoactinopolyspora</taxon>
    </lineage>
</organism>
<dbReference type="AlphaFoldDB" id="A0A7K3M9E4"/>
<dbReference type="Gene3D" id="3.20.80.10">
    <property type="entry name" value="Regulatory factor, effector binding domain"/>
    <property type="match status" value="1"/>
</dbReference>
<keyword evidence="2" id="KW-0238">DNA-binding</keyword>
<proteinExistence type="predicted"/>
<dbReference type="SMART" id="SM00342">
    <property type="entry name" value="HTH_ARAC"/>
    <property type="match status" value="1"/>
</dbReference>
<keyword evidence="6" id="KW-1185">Reference proteome</keyword>
<evidence type="ECO:0000256" key="1">
    <source>
        <dbReference type="ARBA" id="ARBA00023015"/>
    </source>
</evidence>
<comment type="caution">
    <text evidence="5">The sequence shown here is derived from an EMBL/GenBank/DDBJ whole genome shotgun (WGS) entry which is preliminary data.</text>
</comment>
<sequence>MTQVRTWIEYEERFDAVLTHIYDHLDEPLDLVRLAEVAGFSPRHWHRIFVSAFGESLPALVKRVRLQRAVSLLVSGTMPVRRIGRECGYPDLSSFTRAFRAATGTTPAQYRDSGTHVDLRLARAHMDPQAFEADVRALPPVKCIAARHRGSYLTIDRTFHDLRIWLAAHGHDLADQEMYGVYLSDPTRTAEADLEAMACATRPPGLTGELEPLSPDAVDVEYFAIRGGPYAALTHVGAYADMPDTYNWLFGHWVPHSGRQLSDDPVVEHYVTNPQDNSPTANTVELLLPLVPDIAGR</sequence>
<dbReference type="PANTHER" id="PTHR40055">
    <property type="entry name" value="TRANSCRIPTIONAL REGULATOR YGIV-RELATED"/>
    <property type="match status" value="1"/>
</dbReference>
<dbReference type="EMBL" id="WLZY01000009">
    <property type="protein sequence ID" value="NDL59945.1"/>
    <property type="molecule type" value="Genomic_DNA"/>
</dbReference>
<dbReference type="SUPFAM" id="SSF46689">
    <property type="entry name" value="Homeodomain-like"/>
    <property type="match status" value="2"/>
</dbReference>
<dbReference type="InterPro" id="IPR009057">
    <property type="entry name" value="Homeodomain-like_sf"/>
</dbReference>
<feature type="domain" description="HTH araC/xylS-type" evidence="4">
    <location>
        <begin position="15"/>
        <end position="113"/>
    </location>
</feature>
<accession>A0A7K3M9E4</accession>
<keyword evidence="1" id="KW-0805">Transcription regulation</keyword>
<protein>
    <submittedName>
        <fullName evidence="5">Helix-turn-helix domain-containing protein</fullName>
    </submittedName>
</protein>
<dbReference type="InterPro" id="IPR029442">
    <property type="entry name" value="GyrI-like"/>
</dbReference>
<evidence type="ECO:0000313" key="5">
    <source>
        <dbReference type="EMBL" id="NDL59945.1"/>
    </source>
</evidence>
<name>A0A7K3M9E4_9ACTN</name>
<dbReference type="PRINTS" id="PR00032">
    <property type="entry name" value="HTHARAC"/>
</dbReference>
<evidence type="ECO:0000259" key="4">
    <source>
        <dbReference type="PROSITE" id="PS01124"/>
    </source>
</evidence>
<evidence type="ECO:0000256" key="3">
    <source>
        <dbReference type="ARBA" id="ARBA00023163"/>
    </source>
</evidence>
<dbReference type="GO" id="GO:0043565">
    <property type="term" value="F:sequence-specific DNA binding"/>
    <property type="evidence" value="ECO:0007669"/>
    <property type="project" value="InterPro"/>
</dbReference>
<evidence type="ECO:0000256" key="2">
    <source>
        <dbReference type="ARBA" id="ARBA00023125"/>
    </source>
</evidence>
<dbReference type="SUPFAM" id="SSF55136">
    <property type="entry name" value="Probable bacterial effector-binding domain"/>
    <property type="match status" value="2"/>
</dbReference>